<dbReference type="OrthoDB" id="1676884at2"/>
<evidence type="ECO:0000313" key="3">
    <source>
        <dbReference type="Proteomes" id="UP000236745"/>
    </source>
</evidence>
<dbReference type="PANTHER" id="PTHR39431:SF1">
    <property type="entry name" value="FRPA_C-RELATED PROTEIN"/>
    <property type="match status" value="1"/>
</dbReference>
<feature type="region of interest" description="Disordered" evidence="1">
    <location>
        <begin position="1"/>
        <end position="25"/>
    </location>
</feature>
<dbReference type="RefSeq" id="WP_104002733.1">
    <property type="nucleotide sequence ID" value="NZ_FNVQ01000001.1"/>
</dbReference>
<protein>
    <recommendedName>
        <fullName evidence="4">VCBS repeat-containing protein</fullName>
    </recommendedName>
</protein>
<name>A0A1H5YRA4_9GAMM</name>
<evidence type="ECO:0000256" key="1">
    <source>
        <dbReference type="SAM" id="MobiDB-lite"/>
    </source>
</evidence>
<dbReference type="EMBL" id="FNVQ01000001">
    <property type="protein sequence ID" value="SEG26623.1"/>
    <property type="molecule type" value="Genomic_DNA"/>
</dbReference>
<feature type="compositionally biased region" description="Low complexity" evidence="1">
    <location>
        <begin position="1"/>
        <end position="14"/>
    </location>
</feature>
<dbReference type="PANTHER" id="PTHR39431">
    <property type="entry name" value="FRPA/C-RELATED PROTEIN"/>
    <property type="match status" value="1"/>
</dbReference>
<accession>A0A1H5YRA4</accession>
<proteinExistence type="predicted"/>
<dbReference type="AlphaFoldDB" id="A0A1H5YRA4"/>
<gene>
    <name evidence="2" type="ORF">SAMN05444390_1011863</name>
</gene>
<evidence type="ECO:0008006" key="4">
    <source>
        <dbReference type="Google" id="ProtNLM"/>
    </source>
</evidence>
<reference evidence="2 3" key="1">
    <citation type="submission" date="2016-10" db="EMBL/GenBank/DDBJ databases">
        <authorList>
            <person name="de Groot N.N."/>
        </authorList>
    </citation>
    <scope>NUCLEOTIDE SEQUENCE [LARGE SCALE GENOMIC DNA]</scope>
    <source>
        <strain evidence="2 3">DSM 22012</strain>
    </source>
</reference>
<sequence length="360" mass="38376">MIISQSQISFSSSHQRSERTTQSESLELYRSDAAGVVRRVSNDTSPVNGAAQVAAAHGAEMASAKTAPEARTLTAKESAVPGSGQQLTDPRLRLQALLIAMLSGREIVLFDMNDLSVNKDGQPPAGYPTEISGDIAVPGATGMRYEWNRQTEISEDSRFIAAGRVTTNDGVSFDIGLNVKMSYHNIEHERLVLTAGVQLKDPLVVNFDASAAELSSQRIAFDIDADGTNDNINLLAPGSGFLMLDRNGDGIANDGIELFGALSGNGFADLSSYDEDGNGFIDAGDTVFGELQIWIRNAQGEDEYASLAEKGIGALYLGSVETPFSLYQSGTELRGEVRATGLFIREDGSTGSLQQIDLVV</sequence>
<evidence type="ECO:0000313" key="2">
    <source>
        <dbReference type="EMBL" id="SEG26623.1"/>
    </source>
</evidence>
<keyword evidence="3" id="KW-1185">Reference proteome</keyword>
<organism evidence="2 3">
    <name type="scientific">Marinobacterium lutimaris</name>
    <dbReference type="NCBI Taxonomy" id="568106"/>
    <lineage>
        <taxon>Bacteria</taxon>
        <taxon>Pseudomonadati</taxon>
        <taxon>Pseudomonadota</taxon>
        <taxon>Gammaproteobacteria</taxon>
        <taxon>Oceanospirillales</taxon>
        <taxon>Oceanospirillaceae</taxon>
        <taxon>Marinobacterium</taxon>
    </lineage>
</organism>
<dbReference type="Proteomes" id="UP000236745">
    <property type="component" value="Unassembled WGS sequence"/>
</dbReference>